<dbReference type="Proteomes" id="UP000597444">
    <property type="component" value="Unassembled WGS sequence"/>
</dbReference>
<sequence>MADSTMIVLVFDDEKGADLLFDEFEETLKAEAFPLDDAAVVIYKQTGEMSVKQWAHPLSENGFTLALWTFVIHTLLSGWEDHIDDWPIEKFKQVFRSGTSAFFCLIEPSVSKDVLFQFRQFRGTLIYAGFTEEQKVQLKVAASKGESV</sequence>
<dbReference type="RefSeq" id="WP_220205381.1">
    <property type="nucleotide sequence ID" value="NZ_BNJK01000001.1"/>
</dbReference>
<protein>
    <submittedName>
        <fullName evidence="1">Membrane protein</fullName>
    </submittedName>
</protein>
<evidence type="ECO:0000313" key="2">
    <source>
        <dbReference type="Proteomes" id="UP000597444"/>
    </source>
</evidence>
<organism evidence="1 2">
    <name type="scientific">Reticulibacter mediterranei</name>
    <dbReference type="NCBI Taxonomy" id="2778369"/>
    <lineage>
        <taxon>Bacteria</taxon>
        <taxon>Bacillati</taxon>
        <taxon>Chloroflexota</taxon>
        <taxon>Ktedonobacteria</taxon>
        <taxon>Ktedonobacterales</taxon>
        <taxon>Reticulibacteraceae</taxon>
        <taxon>Reticulibacter</taxon>
    </lineage>
</organism>
<dbReference type="EMBL" id="BNJK01000001">
    <property type="protein sequence ID" value="GHO94667.1"/>
    <property type="molecule type" value="Genomic_DNA"/>
</dbReference>
<proteinExistence type="predicted"/>
<comment type="caution">
    <text evidence="1">The sequence shown here is derived from an EMBL/GenBank/DDBJ whole genome shotgun (WGS) entry which is preliminary data.</text>
</comment>
<reference evidence="1" key="1">
    <citation type="submission" date="2020-10" db="EMBL/GenBank/DDBJ databases">
        <title>Taxonomic study of unclassified bacteria belonging to the class Ktedonobacteria.</title>
        <authorList>
            <person name="Yabe S."/>
            <person name="Wang C.M."/>
            <person name="Zheng Y."/>
            <person name="Sakai Y."/>
            <person name="Cavaletti L."/>
            <person name="Monciardini P."/>
            <person name="Donadio S."/>
        </authorList>
    </citation>
    <scope>NUCLEOTIDE SEQUENCE</scope>
    <source>
        <strain evidence="1">ID150040</strain>
    </source>
</reference>
<evidence type="ECO:0000313" key="1">
    <source>
        <dbReference type="EMBL" id="GHO94667.1"/>
    </source>
</evidence>
<name>A0A8J3N513_9CHLR</name>
<keyword evidence="2" id="KW-1185">Reference proteome</keyword>
<accession>A0A8J3N513</accession>
<dbReference type="AlphaFoldDB" id="A0A8J3N513"/>
<gene>
    <name evidence="1" type="ORF">KSF_047150</name>
</gene>